<dbReference type="InterPro" id="IPR035437">
    <property type="entry name" value="SNase_OB-fold_sf"/>
</dbReference>
<reference evidence="2" key="1">
    <citation type="submission" date="2022-01" db="EMBL/GenBank/DDBJ databases">
        <authorList>
            <person name="Jo J.-H."/>
            <person name="Im W.-T."/>
        </authorList>
    </citation>
    <scope>NUCLEOTIDE SEQUENCE</scope>
    <source>
        <strain evidence="2">G124</strain>
    </source>
</reference>
<dbReference type="Pfam" id="PF00565">
    <property type="entry name" value="SNase"/>
    <property type="match status" value="1"/>
</dbReference>
<dbReference type="RefSeq" id="WP_235068643.1">
    <property type="nucleotide sequence ID" value="NZ_JAKFGM010000003.1"/>
</dbReference>
<organism evidence="2 3">
    <name type="scientific">Sphingomonas cremea</name>
    <dbReference type="NCBI Taxonomy" id="2904799"/>
    <lineage>
        <taxon>Bacteria</taxon>
        <taxon>Pseudomonadati</taxon>
        <taxon>Pseudomonadota</taxon>
        <taxon>Alphaproteobacteria</taxon>
        <taxon>Sphingomonadales</taxon>
        <taxon>Sphingomonadaceae</taxon>
        <taxon>Sphingomonas</taxon>
    </lineage>
</organism>
<dbReference type="EMBL" id="JAKFGM010000003">
    <property type="protein sequence ID" value="MCF2515939.1"/>
    <property type="molecule type" value="Genomic_DNA"/>
</dbReference>
<comment type="caution">
    <text evidence="2">The sequence shown here is derived from an EMBL/GenBank/DDBJ whole genome shotgun (WGS) entry which is preliminary data.</text>
</comment>
<dbReference type="InterPro" id="IPR016071">
    <property type="entry name" value="Staphylococal_nuclease_OB-fold"/>
</dbReference>
<name>A0A9X1QNW0_9SPHN</name>
<gene>
    <name evidence="2" type="ORF">LVY65_12820</name>
</gene>
<protein>
    <submittedName>
        <fullName evidence="2">Thermonuclease family protein</fullName>
    </submittedName>
</protein>
<proteinExistence type="predicted"/>
<evidence type="ECO:0000259" key="1">
    <source>
        <dbReference type="PROSITE" id="PS50830"/>
    </source>
</evidence>
<dbReference type="Proteomes" id="UP001139410">
    <property type="component" value="Unassembled WGS sequence"/>
</dbReference>
<dbReference type="Gene3D" id="2.40.50.90">
    <property type="match status" value="1"/>
</dbReference>
<accession>A0A9X1QNW0</accession>
<dbReference type="AlphaFoldDB" id="A0A9X1QNW0"/>
<evidence type="ECO:0000313" key="3">
    <source>
        <dbReference type="Proteomes" id="UP001139410"/>
    </source>
</evidence>
<dbReference type="SUPFAM" id="SSF50199">
    <property type="entry name" value="Staphylococcal nuclease"/>
    <property type="match status" value="1"/>
</dbReference>
<evidence type="ECO:0000313" key="2">
    <source>
        <dbReference type="EMBL" id="MCF2515939.1"/>
    </source>
</evidence>
<dbReference type="PROSITE" id="PS50830">
    <property type="entry name" value="TNASE_3"/>
    <property type="match status" value="1"/>
</dbReference>
<keyword evidence="3" id="KW-1185">Reference proteome</keyword>
<feature type="domain" description="TNase-like" evidence="1">
    <location>
        <begin position="69"/>
        <end position="160"/>
    </location>
</feature>
<sequence length="171" mass="18825">MKRKAFRPAPRPISFKPTRRDLRRGMVLVPLLILAGALFDPALIPPFGPLAKREVVAATFTPCGPGRGVACVIDGDTFKLGDRNIRIVGIDAPELAEPRCPQEAALARRSADRLIALLDQGPFDMVAHRLQTQDRYGRELMVLERGGDSIGSQLIDEGLAHRYIGSKRSWC</sequence>